<proteinExistence type="predicted"/>
<dbReference type="InterPro" id="IPR003439">
    <property type="entry name" value="ABC_transporter-like_ATP-bd"/>
</dbReference>
<feature type="transmembrane region" description="Helical" evidence="9">
    <location>
        <begin position="52"/>
        <end position="72"/>
    </location>
</feature>
<evidence type="ECO:0000259" key="10">
    <source>
        <dbReference type="PROSITE" id="PS50893"/>
    </source>
</evidence>
<comment type="subcellular location">
    <subcellularLocation>
        <location evidence="1">Cell membrane</location>
        <topology evidence="1">Multi-pass membrane protein</topology>
    </subcellularLocation>
</comment>
<dbReference type="EC" id="3.6.3.-" evidence="12"/>
<dbReference type="GO" id="GO:0015421">
    <property type="term" value="F:ABC-type oligopeptide transporter activity"/>
    <property type="evidence" value="ECO:0007669"/>
    <property type="project" value="TreeGrafter"/>
</dbReference>
<evidence type="ECO:0000256" key="1">
    <source>
        <dbReference type="ARBA" id="ARBA00004651"/>
    </source>
</evidence>
<evidence type="ECO:0000256" key="8">
    <source>
        <dbReference type="ARBA" id="ARBA00023136"/>
    </source>
</evidence>
<dbReference type="RefSeq" id="WP_218092737.1">
    <property type="nucleotide sequence ID" value="NZ_CAJVAS010000011.1"/>
</dbReference>
<dbReference type="CDD" id="cd07346">
    <property type="entry name" value="ABC_6TM_exporters"/>
    <property type="match status" value="1"/>
</dbReference>
<sequence>MNTFKWIWGYLYQTRGMILLGVGVLALQQLVQIMAQGSQKFLIDDVLIGKQYGQLTWVLLYLASTSLVSYGLNWWGNYLTRLNQLTLHRRMGSSLMAVIQRKPVAEIQNQRTAKWVQYFTSDIQQVADFLSRDLAKGVQQVAATLFLIGIIAWASPMILILVVVFSVFYIGLGRYFGPIMRRQTREMQEKRGDLLVKIEEGIASTREVIAYNRMAWEEKNFRSAFAAFFDKVMENGKMSNTQLLLSNSIQWIGRLGVLVIGGYEVIQGSATLGMFVVVYQYSNQLFSSFQNVFNFFMNLSGRMAYVDRVKGLFEQEQTPAGTKKLTGAVRSIRFDQVSFAYSEESRSVLNRLSLVLETGRKIAIVGTSGGGKSTIAQLLLRFFEPTQGAIRVNGKTLNEIRLDDWMSRISVVFQEPFLLPDTIRSNLLLGREHITEEQLIEACRIAQIHDFIESLEQGYETIIGERGYTLSGGQRQRLAIARAIVGDPEILLLDEATSALDMETERRMQEELDQIRKGRTTIIIAHRLSTIRNADHILVMDQGRLAEQGTHEELMATGDIYKRLVASVAEAS</sequence>
<feature type="domain" description="ABC transporter" evidence="10">
    <location>
        <begin position="332"/>
        <end position="567"/>
    </location>
</feature>
<dbReference type="InterPro" id="IPR039421">
    <property type="entry name" value="Type_1_exporter"/>
</dbReference>
<feature type="domain" description="ABC transmembrane type-1" evidence="11">
    <location>
        <begin position="19"/>
        <end position="301"/>
    </location>
</feature>
<evidence type="ECO:0000256" key="9">
    <source>
        <dbReference type="SAM" id="Phobius"/>
    </source>
</evidence>
<dbReference type="PROSITE" id="PS00211">
    <property type="entry name" value="ABC_TRANSPORTER_1"/>
    <property type="match status" value="1"/>
</dbReference>
<keyword evidence="13" id="KW-1185">Reference proteome</keyword>
<dbReference type="GO" id="GO:0005886">
    <property type="term" value="C:plasma membrane"/>
    <property type="evidence" value="ECO:0007669"/>
    <property type="project" value="UniProtKB-SubCell"/>
</dbReference>
<dbReference type="PANTHER" id="PTHR43394:SF1">
    <property type="entry name" value="ATP-BINDING CASSETTE SUB-FAMILY B MEMBER 10, MITOCHONDRIAL"/>
    <property type="match status" value="1"/>
</dbReference>
<keyword evidence="7 9" id="KW-1133">Transmembrane helix</keyword>
<dbReference type="InterPro" id="IPR017871">
    <property type="entry name" value="ABC_transporter-like_CS"/>
</dbReference>
<evidence type="ECO:0000313" key="12">
    <source>
        <dbReference type="EMBL" id="CAG7628018.1"/>
    </source>
</evidence>
<comment type="caution">
    <text evidence="12">The sequence shown here is derived from an EMBL/GenBank/DDBJ whole genome shotgun (WGS) entry which is preliminary data.</text>
</comment>
<name>A0A916K4B5_9BACL</name>
<dbReference type="PROSITE" id="PS50893">
    <property type="entry name" value="ABC_TRANSPORTER_2"/>
    <property type="match status" value="1"/>
</dbReference>
<reference evidence="12" key="1">
    <citation type="submission" date="2021-06" db="EMBL/GenBank/DDBJ databases">
        <authorList>
            <person name="Criscuolo A."/>
        </authorList>
    </citation>
    <scope>NUCLEOTIDE SEQUENCE</scope>
    <source>
        <strain evidence="12">CIP111600</strain>
    </source>
</reference>
<evidence type="ECO:0000256" key="2">
    <source>
        <dbReference type="ARBA" id="ARBA00022448"/>
    </source>
</evidence>
<keyword evidence="2" id="KW-0813">Transport</keyword>
<evidence type="ECO:0000259" key="11">
    <source>
        <dbReference type="PROSITE" id="PS50929"/>
    </source>
</evidence>
<accession>A0A916K4B5</accession>
<evidence type="ECO:0000256" key="5">
    <source>
        <dbReference type="ARBA" id="ARBA00022741"/>
    </source>
</evidence>
<protein>
    <submittedName>
        <fullName evidence="12">Multidrug export ATP-binding/permease protein</fullName>
        <ecNumber evidence="12">3.6.3.-</ecNumber>
    </submittedName>
</protein>
<keyword evidence="5" id="KW-0547">Nucleotide-binding</keyword>
<dbReference type="InterPro" id="IPR003593">
    <property type="entry name" value="AAA+_ATPase"/>
</dbReference>
<evidence type="ECO:0000256" key="6">
    <source>
        <dbReference type="ARBA" id="ARBA00022840"/>
    </source>
</evidence>
<keyword evidence="8 9" id="KW-0472">Membrane</keyword>
<dbReference type="PANTHER" id="PTHR43394">
    <property type="entry name" value="ATP-DEPENDENT PERMEASE MDL1, MITOCHONDRIAL"/>
    <property type="match status" value="1"/>
</dbReference>
<dbReference type="GO" id="GO:0016887">
    <property type="term" value="F:ATP hydrolysis activity"/>
    <property type="evidence" value="ECO:0007669"/>
    <property type="project" value="InterPro"/>
</dbReference>
<dbReference type="Pfam" id="PF00664">
    <property type="entry name" value="ABC_membrane"/>
    <property type="match status" value="1"/>
</dbReference>
<evidence type="ECO:0000313" key="13">
    <source>
        <dbReference type="Proteomes" id="UP000693672"/>
    </source>
</evidence>
<dbReference type="InterPro" id="IPR011527">
    <property type="entry name" value="ABC1_TM_dom"/>
</dbReference>
<keyword evidence="12" id="KW-0378">Hydrolase</keyword>
<dbReference type="Proteomes" id="UP000693672">
    <property type="component" value="Unassembled WGS sequence"/>
</dbReference>
<evidence type="ECO:0000256" key="3">
    <source>
        <dbReference type="ARBA" id="ARBA00022475"/>
    </source>
</evidence>
<dbReference type="PROSITE" id="PS50929">
    <property type="entry name" value="ABC_TM1F"/>
    <property type="match status" value="1"/>
</dbReference>
<dbReference type="SMART" id="SM00382">
    <property type="entry name" value="AAA"/>
    <property type="match status" value="1"/>
</dbReference>
<keyword evidence="6 12" id="KW-0067">ATP-binding</keyword>
<keyword evidence="4 9" id="KW-0812">Transmembrane</keyword>
<organism evidence="12 13">
    <name type="scientific">Paenibacillus solanacearum</name>
    <dbReference type="NCBI Taxonomy" id="2048548"/>
    <lineage>
        <taxon>Bacteria</taxon>
        <taxon>Bacillati</taxon>
        <taxon>Bacillota</taxon>
        <taxon>Bacilli</taxon>
        <taxon>Bacillales</taxon>
        <taxon>Paenibacillaceae</taxon>
        <taxon>Paenibacillus</taxon>
    </lineage>
</organism>
<feature type="transmembrane region" description="Helical" evidence="9">
    <location>
        <begin position="12"/>
        <end position="31"/>
    </location>
</feature>
<dbReference type="EMBL" id="CAJVAS010000011">
    <property type="protein sequence ID" value="CAG7628018.1"/>
    <property type="molecule type" value="Genomic_DNA"/>
</dbReference>
<feature type="transmembrane region" description="Helical" evidence="9">
    <location>
        <begin position="141"/>
        <end position="172"/>
    </location>
</feature>
<evidence type="ECO:0000256" key="4">
    <source>
        <dbReference type="ARBA" id="ARBA00022692"/>
    </source>
</evidence>
<keyword evidence="3" id="KW-1003">Cell membrane</keyword>
<dbReference type="Pfam" id="PF00005">
    <property type="entry name" value="ABC_tran"/>
    <property type="match status" value="1"/>
</dbReference>
<dbReference type="FunFam" id="3.40.50.300:FF:000221">
    <property type="entry name" value="Multidrug ABC transporter ATP-binding protein"/>
    <property type="match status" value="1"/>
</dbReference>
<evidence type="ECO:0000256" key="7">
    <source>
        <dbReference type="ARBA" id="ARBA00022989"/>
    </source>
</evidence>
<dbReference type="GO" id="GO:0005524">
    <property type="term" value="F:ATP binding"/>
    <property type="evidence" value="ECO:0007669"/>
    <property type="project" value="UniProtKB-KW"/>
</dbReference>
<dbReference type="AlphaFoldDB" id="A0A916K4B5"/>
<gene>
    <name evidence="12" type="ORF">PAESOLCIP111_02976</name>
</gene>